<evidence type="ECO:0000256" key="3">
    <source>
        <dbReference type="ARBA" id="ARBA00020268"/>
    </source>
</evidence>
<evidence type="ECO:0000256" key="5">
    <source>
        <dbReference type="ARBA" id="ARBA00031636"/>
    </source>
</evidence>
<proteinExistence type="inferred from homology"/>
<accession>A0A381KNV0</accession>
<dbReference type="GO" id="GO:0042910">
    <property type="term" value="F:xenobiotic transmembrane transporter activity"/>
    <property type="evidence" value="ECO:0007669"/>
    <property type="project" value="InterPro"/>
</dbReference>
<comment type="function">
    <text evidence="1">Multidrug efflux pump.</text>
</comment>
<protein>
    <recommendedName>
        <fullName evidence="3">Probable multidrug resistance protein NorM</fullName>
    </recommendedName>
    <alternativeName>
        <fullName evidence="5">Multidrug-efflux transporter</fullName>
    </alternativeName>
</protein>
<dbReference type="Pfam" id="PF01554">
    <property type="entry name" value="MatE"/>
    <property type="match status" value="1"/>
</dbReference>
<reference evidence="7" key="1">
    <citation type="submission" date="2018-06" db="EMBL/GenBank/DDBJ databases">
        <authorList>
            <consortium name="Pathogen Informatics"/>
            <person name="Doyle S."/>
        </authorList>
    </citation>
    <scope>NUCLEOTIDE SEQUENCE</scope>
    <source>
        <strain evidence="7">NCTC13307</strain>
    </source>
</reference>
<gene>
    <name evidence="7" type="ORF">NCTC13307_04573</name>
</gene>
<evidence type="ECO:0000313" key="7">
    <source>
        <dbReference type="EMBL" id="SUY83450.1"/>
    </source>
</evidence>
<evidence type="ECO:0000256" key="1">
    <source>
        <dbReference type="ARBA" id="ARBA00003408"/>
    </source>
</evidence>
<name>A0A381KNV0_CLODI</name>
<dbReference type="AlphaFoldDB" id="A0A381KNV0"/>
<feature type="transmembrane region" description="Helical" evidence="6">
    <location>
        <begin position="104"/>
        <end position="124"/>
    </location>
</feature>
<comment type="similarity">
    <text evidence="2">Belongs to the multi antimicrobial extrusion (MATE) (TC 2.A.66.1) family.</text>
</comment>
<evidence type="ECO:0000256" key="4">
    <source>
        <dbReference type="ARBA" id="ARBA00022448"/>
    </source>
</evidence>
<dbReference type="InterPro" id="IPR002528">
    <property type="entry name" value="MATE_fam"/>
</dbReference>
<dbReference type="GO" id="GO:0005886">
    <property type="term" value="C:plasma membrane"/>
    <property type="evidence" value="ECO:0007669"/>
    <property type="project" value="TreeGrafter"/>
</dbReference>
<keyword evidence="4" id="KW-0813">Transport</keyword>
<dbReference type="InterPro" id="IPR050222">
    <property type="entry name" value="MATE_MdtK"/>
</dbReference>
<sequence length="164" mass="17594">MYVTMFMNIVNVTLGYILIYGIDLNPLGINLQTPSYGITGAAISIAIARIIGCIVIIRALFKGNEFISMGKIFPFKIDVETQKSIFNIGIPAGVEQLLFNAGKLIVQVFIVTMGTSAIASNAIGMSIASIINVIGNALALSATTLVGQYIGRGDIKELRVLYYI</sequence>
<feature type="transmembrane region" description="Helical" evidence="6">
    <location>
        <begin position="42"/>
        <end position="61"/>
    </location>
</feature>
<dbReference type="PANTHER" id="PTHR43298">
    <property type="entry name" value="MULTIDRUG RESISTANCE PROTEIN NORM-RELATED"/>
    <property type="match status" value="1"/>
</dbReference>
<dbReference type="EMBL" id="UFWD01000002">
    <property type="protein sequence ID" value="SUY83450.1"/>
    <property type="molecule type" value="Genomic_DNA"/>
</dbReference>
<feature type="transmembrane region" description="Helical" evidence="6">
    <location>
        <begin position="5"/>
        <end position="22"/>
    </location>
</feature>
<keyword evidence="6" id="KW-0472">Membrane</keyword>
<keyword evidence="6" id="KW-1133">Transmembrane helix</keyword>
<feature type="transmembrane region" description="Helical" evidence="6">
    <location>
        <begin position="130"/>
        <end position="150"/>
    </location>
</feature>
<dbReference type="PANTHER" id="PTHR43298:SF2">
    <property type="entry name" value="FMN_FAD EXPORTER YEEO-RELATED"/>
    <property type="match status" value="1"/>
</dbReference>
<dbReference type="GO" id="GO:0015297">
    <property type="term" value="F:antiporter activity"/>
    <property type="evidence" value="ECO:0007669"/>
    <property type="project" value="InterPro"/>
</dbReference>
<evidence type="ECO:0000256" key="6">
    <source>
        <dbReference type="SAM" id="Phobius"/>
    </source>
</evidence>
<evidence type="ECO:0000256" key="2">
    <source>
        <dbReference type="ARBA" id="ARBA00010199"/>
    </source>
</evidence>
<organism evidence="7">
    <name type="scientific">Clostridioides difficile</name>
    <name type="common">Peptoclostridium difficile</name>
    <dbReference type="NCBI Taxonomy" id="1496"/>
    <lineage>
        <taxon>Bacteria</taxon>
        <taxon>Bacillati</taxon>
        <taxon>Bacillota</taxon>
        <taxon>Clostridia</taxon>
        <taxon>Peptostreptococcales</taxon>
        <taxon>Peptostreptococcaceae</taxon>
        <taxon>Clostridioides</taxon>
    </lineage>
</organism>
<keyword evidence="6" id="KW-0812">Transmembrane</keyword>